<dbReference type="Gene3D" id="2.40.30.10">
    <property type="entry name" value="Translation factors"/>
    <property type="match status" value="1"/>
</dbReference>
<evidence type="ECO:0000256" key="14">
    <source>
        <dbReference type="ARBA" id="ARBA00047271"/>
    </source>
</evidence>
<sequence>MSKWITGEVLEKKIWTDSLFSLIIKAKIKPFIAGQYTKLALNINNERIQRAYSYVNAPNNNKLEFYLINVPNGKLSSNLAKLKPGNILQISEKSSGIFILKEIPKFKNLWMISTGTAIGPYLSILQDGSNLEKFTNIILIHAVRYKKDLTFLSLMKKLKNNFNGKLRTITIVSREKCTNSLYGRIPELIKNKELTKASLLQFSSKTCHVMLCGNPGMIKDTRELLENNYGMKKHIQNRPGNISNEQYW</sequence>
<evidence type="ECO:0000256" key="13">
    <source>
        <dbReference type="ARBA" id="ARBA00030173"/>
    </source>
</evidence>
<dbReference type="InterPro" id="IPR008333">
    <property type="entry name" value="Cbr1-like_FAD-bd_dom"/>
</dbReference>
<comment type="catalytic activity">
    <reaction evidence="14">
        <text>reduced [flavodoxin] + NADP(+) = oxidized [flavodoxin] + NADPH + 2 H(+)</text>
        <dbReference type="Rhea" id="RHEA:50756"/>
        <dbReference type="Rhea" id="RHEA-COMP:10622"/>
        <dbReference type="Rhea" id="RHEA-COMP:10623"/>
        <dbReference type="ChEBI" id="CHEBI:15378"/>
        <dbReference type="ChEBI" id="CHEBI:57618"/>
        <dbReference type="ChEBI" id="CHEBI:57783"/>
        <dbReference type="ChEBI" id="CHEBI:58210"/>
        <dbReference type="ChEBI" id="CHEBI:58349"/>
        <dbReference type="EC" id="1.19.1.1"/>
    </reaction>
</comment>
<evidence type="ECO:0000256" key="6">
    <source>
        <dbReference type="ARBA" id="ARBA00022630"/>
    </source>
</evidence>
<dbReference type="PANTHER" id="PTHR47878">
    <property type="entry name" value="OXIDOREDUCTASE FAD/NAD(P)-BINDING DOMAIN PROTEIN"/>
    <property type="match status" value="1"/>
</dbReference>
<keyword evidence="7" id="KW-0547">Nucleotide-binding</keyword>
<dbReference type="RefSeq" id="WP_341764934.1">
    <property type="nucleotide sequence ID" value="NZ_OZ034688.1"/>
</dbReference>
<dbReference type="GO" id="GO:0004324">
    <property type="term" value="F:ferredoxin-NADP+ reductase activity"/>
    <property type="evidence" value="ECO:0007669"/>
    <property type="project" value="UniProtKB-EC"/>
</dbReference>
<dbReference type="PROSITE" id="PS51384">
    <property type="entry name" value="FAD_FR"/>
    <property type="match status" value="1"/>
</dbReference>
<evidence type="ECO:0000259" key="16">
    <source>
        <dbReference type="PROSITE" id="PS51384"/>
    </source>
</evidence>
<dbReference type="EMBL" id="OZ034688">
    <property type="protein sequence ID" value="CAL1329476.1"/>
    <property type="molecule type" value="Genomic_DNA"/>
</dbReference>
<dbReference type="PANTHER" id="PTHR47878:SF1">
    <property type="entry name" value="FLAVODOXIN_FERREDOXIN--NADP REDUCTASE"/>
    <property type="match status" value="1"/>
</dbReference>
<accession>A0ABM9NPS8</accession>
<dbReference type="EC" id="1.18.1.2" evidence="4"/>
<comment type="similarity">
    <text evidence="2">Belongs to the ferredoxin--NADP reductase type 1 family.</text>
</comment>
<evidence type="ECO:0000313" key="17">
    <source>
        <dbReference type="EMBL" id="CAL1329476.1"/>
    </source>
</evidence>
<dbReference type="InterPro" id="IPR033892">
    <property type="entry name" value="FNR_bac"/>
</dbReference>
<dbReference type="InterPro" id="IPR017927">
    <property type="entry name" value="FAD-bd_FR_type"/>
</dbReference>
<evidence type="ECO:0000256" key="9">
    <source>
        <dbReference type="ARBA" id="ARBA00022857"/>
    </source>
</evidence>
<name>A0ABM9NPS8_9GAMM</name>
<reference evidence="17" key="1">
    <citation type="submission" date="2024-04" db="EMBL/GenBank/DDBJ databases">
        <authorList>
            <person name="Manzano-Marin A."/>
            <person name="Manzano-Marin A."/>
            <person name="Alejandro Manzano Marin A."/>
        </authorList>
    </citation>
    <scope>NUCLEOTIDE SEQUENCE [LARGE SCALE GENOMIC DNA]</scope>
    <source>
        <strain evidence="17">TABTEA</strain>
    </source>
</reference>
<keyword evidence="18" id="KW-1185">Reference proteome</keyword>
<gene>
    <name evidence="17" type="primary">fpr</name>
    <name evidence="17" type="ORF">PRHACTZTBTEA_567</name>
</gene>
<evidence type="ECO:0000256" key="10">
    <source>
        <dbReference type="ARBA" id="ARBA00023002"/>
    </source>
</evidence>
<keyword evidence="6" id="KW-0285">Flavoprotein</keyword>
<dbReference type="Proteomes" id="UP001497533">
    <property type="component" value="Chromosome"/>
</dbReference>
<evidence type="ECO:0000256" key="5">
    <source>
        <dbReference type="ARBA" id="ARBA00020327"/>
    </source>
</evidence>
<comment type="catalytic activity">
    <reaction evidence="15">
        <text>2 reduced [2Fe-2S]-[ferredoxin] + NADP(+) + H(+) = 2 oxidized [2Fe-2S]-[ferredoxin] + NADPH</text>
        <dbReference type="Rhea" id="RHEA:20125"/>
        <dbReference type="Rhea" id="RHEA-COMP:10000"/>
        <dbReference type="Rhea" id="RHEA-COMP:10001"/>
        <dbReference type="ChEBI" id="CHEBI:15378"/>
        <dbReference type="ChEBI" id="CHEBI:33737"/>
        <dbReference type="ChEBI" id="CHEBI:33738"/>
        <dbReference type="ChEBI" id="CHEBI:57783"/>
        <dbReference type="ChEBI" id="CHEBI:58349"/>
        <dbReference type="EC" id="1.18.1.2"/>
    </reaction>
</comment>
<evidence type="ECO:0000256" key="4">
    <source>
        <dbReference type="ARBA" id="ARBA00013223"/>
    </source>
</evidence>
<dbReference type="Pfam" id="PF00970">
    <property type="entry name" value="FAD_binding_6"/>
    <property type="match status" value="1"/>
</dbReference>
<dbReference type="SUPFAM" id="SSF52343">
    <property type="entry name" value="Ferredoxin reductase-like, C-terminal NADP-linked domain"/>
    <property type="match status" value="1"/>
</dbReference>
<evidence type="ECO:0000313" key="18">
    <source>
        <dbReference type="Proteomes" id="UP001497533"/>
    </source>
</evidence>
<dbReference type="InterPro" id="IPR051930">
    <property type="entry name" value="FNR_type-1"/>
</dbReference>
<evidence type="ECO:0000256" key="11">
    <source>
        <dbReference type="ARBA" id="ARBA00029856"/>
    </source>
</evidence>
<proteinExistence type="inferred from homology"/>
<keyword evidence="8" id="KW-0274">FAD</keyword>
<dbReference type="EC" id="1.19.1.1" evidence="3"/>
<evidence type="ECO:0000256" key="1">
    <source>
        <dbReference type="ARBA" id="ARBA00001974"/>
    </source>
</evidence>
<organism evidence="17 18">
    <name type="scientific">Candidatus Providencia siddallii</name>
    <dbReference type="NCBI Taxonomy" id="1715285"/>
    <lineage>
        <taxon>Bacteria</taxon>
        <taxon>Pseudomonadati</taxon>
        <taxon>Pseudomonadota</taxon>
        <taxon>Gammaproteobacteria</taxon>
        <taxon>Enterobacterales</taxon>
        <taxon>Morganellaceae</taxon>
        <taxon>Providencia</taxon>
    </lineage>
</organism>
<protein>
    <recommendedName>
        <fullName evidence="5">Flavodoxin/ferredoxin--NADP reductase</fullName>
        <ecNumber evidence="4">1.18.1.2</ecNumber>
        <ecNumber evidence="3">1.19.1.1</ecNumber>
    </recommendedName>
    <alternativeName>
        <fullName evidence="13">Ferredoxin (flavodoxin):NADP(+) oxidoreductase</fullName>
    </alternativeName>
    <alternativeName>
        <fullName evidence="11">Ferredoxin--NADP reductase</fullName>
    </alternativeName>
    <alternativeName>
        <fullName evidence="12">Flavodoxin--NADP reductase</fullName>
    </alternativeName>
</protein>
<feature type="domain" description="FAD-binding FR-type" evidence="16">
    <location>
        <begin position="2"/>
        <end position="101"/>
    </location>
</feature>
<evidence type="ECO:0000256" key="15">
    <source>
        <dbReference type="ARBA" id="ARBA00047776"/>
    </source>
</evidence>
<evidence type="ECO:0000256" key="8">
    <source>
        <dbReference type="ARBA" id="ARBA00022827"/>
    </source>
</evidence>
<keyword evidence="9" id="KW-0521">NADP</keyword>
<evidence type="ECO:0000256" key="2">
    <source>
        <dbReference type="ARBA" id="ARBA00008312"/>
    </source>
</evidence>
<dbReference type="InterPro" id="IPR017938">
    <property type="entry name" value="Riboflavin_synthase-like_b-brl"/>
</dbReference>
<dbReference type="InterPro" id="IPR039261">
    <property type="entry name" value="FNR_nucleotide-bd"/>
</dbReference>
<dbReference type="Pfam" id="PF00175">
    <property type="entry name" value="NAD_binding_1"/>
    <property type="match status" value="1"/>
</dbReference>
<comment type="cofactor">
    <cofactor evidence="1">
        <name>FAD</name>
        <dbReference type="ChEBI" id="CHEBI:57692"/>
    </cofactor>
</comment>
<evidence type="ECO:0000256" key="12">
    <source>
        <dbReference type="ARBA" id="ARBA00030000"/>
    </source>
</evidence>
<dbReference type="InterPro" id="IPR001433">
    <property type="entry name" value="OxRdtase_FAD/NAD-bd"/>
</dbReference>
<dbReference type="SUPFAM" id="SSF63380">
    <property type="entry name" value="Riboflavin synthase domain-like"/>
    <property type="match status" value="1"/>
</dbReference>
<evidence type="ECO:0000256" key="3">
    <source>
        <dbReference type="ARBA" id="ARBA00012872"/>
    </source>
</evidence>
<dbReference type="CDD" id="cd06195">
    <property type="entry name" value="FNR1"/>
    <property type="match status" value="1"/>
</dbReference>
<evidence type="ECO:0000256" key="7">
    <source>
        <dbReference type="ARBA" id="ARBA00022741"/>
    </source>
</evidence>
<keyword evidence="10 17" id="KW-0560">Oxidoreductase</keyword>
<dbReference type="Gene3D" id="3.40.50.80">
    <property type="entry name" value="Nucleotide-binding domain of ferredoxin-NADP reductase (FNR) module"/>
    <property type="match status" value="1"/>
</dbReference>